<keyword evidence="3" id="KW-1185">Reference proteome</keyword>
<feature type="domain" description="DUF1985" evidence="1">
    <location>
        <begin position="361"/>
        <end position="485"/>
    </location>
</feature>
<proteinExistence type="predicted"/>
<reference evidence="2 3" key="1">
    <citation type="journal article" date="2018" name="Mol. Plant">
        <title>The genome of Artemisia annua provides insight into the evolution of Asteraceae family and artemisinin biosynthesis.</title>
        <authorList>
            <person name="Shen Q."/>
            <person name="Zhang L."/>
            <person name="Liao Z."/>
            <person name="Wang S."/>
            <person name="Yan T."/>
            <person name="Shi P."/>
            <person name="Liu M."/>
            <person name="Fu X."/>
            <person name="Pan Q."/>
            <person name="Wang Y."/>
            <person name="Lv Z."/>
            <person name="Lu X."/>
            <person name="Zhang F."/>
            <person name="Jiang W."/>
            <person name="Ma Y."/>
            <person name="Chen M."/>
            <person name="Hao X."/>
            <person name="Li L."/>
            <person name="Tang Y."/>
            <person name="Lv G."/>
            <person name="Zhou Y."/>
            <person name="Sun X."/>
            <person name="Brodelius P.E."/>
            <person name="Rose J.K.C."/>
            <person name="Tang K."/>
        </authorList>
    </citation>
    <scope>NUCLEOTIDE SEQUENCE [LARGE SCALE GENOMIC DNA]</scope>
    <source>
        <strain evidence="3">cv. Huhao1</strain>
        <tissue evidence="2">Leaf</tissue>
    </source>
</reference>
<name>A0A2U1MFP9_ARTAN</name>
<organism evidence="2 3">
    <name type="scientific">Artemisia annua</name>
    <name type="common">Sweet wormwood</name>
    <dbReference type="NCBI Taxonomy" id="35608"/>
    <lineage>
        <taxon>Eukaryota</taxon>
        <taxon>Viridiplantae</taxon>
        <taxon>Streptophyta</taxon>
        <taxon>Embryophyta</taxon>
        <taxon>Tracheophyta</taxon>
        <taxon>Spermatophyta</taxon>
        <taxon>Magnoliopsida</taxon>
        <taxon>eudicotyledons</taxon>
        <taxon>Gunneridae</taxon>
        <taxon>Pentapetalae</taxon>
        <taxon>asterids</taxon>
        <taxon>campanulids</taxon>
        <taxon>Asterales</taxon>
        <taxon>Asteraceae</taxon>
        <taxon>Asteroideae</taxon>
        <taxon>Anthemideae</taxon>
        <taxon>Artemisiinae</taxon>
        <taxon>Artemisia</taxon>
    </lineage>
</organism>
<dbReference type="Proteomes" id="UP000245207">
    <property type="component" value="Unassembled WGS sequence"/>
</dbReference>
<dbReference type="Pfam" id="PF09331">
    <property type="entry name" value="DUF1985"/>
    <property type="match status" value="1"/>
</dbReference>
<evidence type="ECO:0000259" key="1">
    <source>
        <dbReference type="Pfam" id="PF09331"/>
    </source>
</evidence>
<evidence type="ECO:0000313" key="2">
    <source>
        <dbReference type="EMBL" id="PWA60085.1"/>
    </source>
</evidence>
<protein>
    <submittedName>
        <fullName evidence="2">Phospholipase-like protein</fullName>
    </submittedName>
</protein>
<evidence type="ECO:0000313" key="3">
    <source>
        <dbReference type="Proteomes" id="UP000245207"/>
    </source>
</evidence>
<accession>A0A2U1MFP9</accession>
<dbReference type="PANTHER" id="PTHR48449:SF1">
    <property type="entry name" value="DUF1985 DOMAIN-CONTAINING PROTEIN"/>
    <property type="match status" value="1"/>
</dbReference>
<dbReference type="OrthoDB" id="2335225at2759"/>
<dbReference type="PANTHER" id="PTHR48449">
    <property type="entry name" value="DUF1985 DOMAIN-CONTAINING PROTEIN"/>
    <property type="match status" value="1"/>
</dbReference>
<dbReference type="InterPro" id="IPR015410">
    <property type="entry name" value="DUF1985"/>
</dbReference>
<sequence>MESKLPLYAQLAHQTGSWQVNKILHEVFLRERVANLGDDKDYVNMIEEIQVRVQQRHAIILELESFGCHRSVIKPLKYLRSAQRDDLDEIDCLIERRKASLRRAAKNSRDKDLESDIRKVYVKFADSIIELDGFIKEISVMKDSVVAVETAKFLRTRLFKDTHTMTDLMVARREAEVSQREKDAFADKLKATTTIRSDDDVQVFKKIVLGSPADVQTIIVDLANKTPVVDLDQHDQLEMPDLNFMLIPPIPATSQDIVPCDDKGGFFAGRSISLTKNILDVYECFYLFIEHEYEAKVIVRSKLKYLSLIREKLNEKRRILFRETCFGPWLDILFFDHETHMLDYILQKQCYVDDAHYDMPLIYHVAGRSIHFGQPEFHLITWFRFGKFVSGHSYSSRDIKFKARIFPKNKGGKLHNLDLLGVLEDEELFGKLSDDDAVRLCLLFVLEIIFMDWLLTEQVDDKLLRFVEDLQAWNSFPWGEHIWRQLYNQILNVVARHRFQHLKGLETSLKFVSTYTLSGFVWAFKEAKINFDLKATLVEQQSDLYIQSRDYMLKIEVKSLITEIGVKDCVIQKLNTRVFKLESIIQVLACERTCGFRVQSFFRTEKLDYSRSFSLLSSEFQEQLKREFGELADTLISSRQSAQIHVDYDDDIVQVICLSKEYEA</sequence>
<comment type="caution">
    <text evidence="2">The sequence shown here is derived from an EMBL/GenBank/DDBJ whole genome shotgun (WGS) entry which is preliminary data.</text>
</comment>
<dbReference type="EMBL" id="PKPP01005444">
    <property type="protein sequence ID" value="PWA60085.1"/>
    <property type="molecule type" value="Genomic_DNA"/>
</dbReference>
<gene>
    <name evidence="2" type="ORF">CTI12_AA322310</name>
</gene>
<dbReference type="AlphaFoldDB" id="A0A2U1MFP9"/>